<dbReference type="InterPro" id="IPR000524">
    <property type="entry name" value="Tscrpt_reg_HTH_GntR"/>
</dbReference>
<keyword evidence="2" id="KW-0238">DNA-binding</keyword>
<gene>
    <name evidence="5" type="ORF">AUP69_05045</name>
</gene>
<reference evidence="5 6" key="1">
    <citation type="submission" date="2015-12" db="EMBL/GenBank/DDBJ databases">
        <title>Genome sequence of Corynebacterium AS 1.542.</title>
        <authorList>
            <person name="Yang J."/>
            <person name="Yang S."/>
        </authorList>
    </citation>
    <scope>NUCLEOTIDE SEQUENCE [LARGE SCALE GENOMIC DNA]</scope>
    <source>
        <strain evidence="5 6">AS 1.542</strain>
    </source>
</reference>
<evidence type="ECO:0000259" key="4">
    <source>
        <dbReference type="PROSITE" id="PS50949"/>
    </source>
</evidence>
<dbReference type="InterPro" id="IPR036388">
    <property type="entry name" value="WH-like_DNA-bd_sf"/>
</dbReference>
<dbReference type="InterPro" id="IPR028978">
    <property type="entry name" value="Chorismate_lyase_/UTRA_dom_sf"/>
</dbReference>
<protein>
    <submittedName>
        <fullName evidence="5">GntR family transcriptional regulator</fullName>
    </submittedName>
</protein>
<dbReference type="SUPFAM" id="SSF64288">
    <property type="entry name" value="Chorismate lyase-like"/>
    <property type="match status" value="1"/>
</dbReference>
<evidence type="ECO:0000313" key="6">
    <source>
        <dbReference type="Proteomes" id="UP000186091"/>
    </source>
</evidence>
<dbReference type="EMBL" id="LOQT01000013">
    <property type="protein sequence ID" value="OKX83139.1"/>
    <property type="molecule type" value="Genomic_DNA"/>
</dbReference>
<evidence type="ECO:0000313" key="5">
    <source>
        <dbReference type="EMBL" id="OKX83139.1"/>
    </source>
</evidence>
<dbReference type="SMART" id="SM00345">
    <property type="entry name" value="HTH_GNTR"/>
    <property type="match status" value="1"/>
</dbReference>
<keyword evidence="3" id="KW-0804">Transcription</keyword>
<dbReference type="InterPro" id="IPR011663">
    <property type="entry name" value="UTRA"/>
</dbReference>
<dbReference type="Proteomes" id="UP000186091">
    <property type="component" value="Unassembled WGS sequence"/>
</dbReference>
<dbReference type="SMART" id="SM00866">
    <property type="entry name" value="UTRA"/>
    <property type="match status" value="1"/>
</dbReference>
<name>A0AB36II25_CORGT</name>
<accession>A0AB36II25</accession>
<dbReference type="AlphaFoldDB" id="A0AB36II25"/>
<organism evidence="5 6">
    <name type="scientific">Corynebacterium glutamicum</name>
    <name type="common">Brevibacterium saccharolyticum</name>
    <dbReference type="NCBI Taxonomy" id="1718"/>
    <lineage>
        <taxon>Bacteria</taxon>
        <taxon>Bacillati</taxon>
        <taxon>Actinomycetota</taxon>
        <taxon>Actinomycetes</taxon>
        <taxon>Mycobacteriales</taxon>
        <taxon>Corynebacteriaceae</taxon>
        <taxon>Corynebacterium</taxon>
    </lineage>
</organism>
<dbReference type="PROSITE" id="PS50949">
    <property type="entry name" value="HTH_GNTR"/>
    <property type="match status" value="1"/>
</dbReference>
<keyword evidence="1" id="KW-0805">Transcription regulation</keyword>
<evidence type="ECO:0000256" key="3">
    <source>
        <dbReference type="ARBA" id="ARBA00023163"/>
    </source>
</evidence>
<comment type="caution">
    <text evidence="5">The sequence shown here is derived from an EMBL/GenBank/DDBJ whole genome shotgun (WGS) entry which is preliminary data.</text>
</comment>
<dbReference type="RefSeq" id="WP_003858579.1">
    <property type="nucleotide sequence ID" value="NZ_JAAOYN010000001.1"/>
</dbReference>
<sequence>MAISREELDPSTGVPLYRQITDILREEISSGKFDASTPMTEALLLERFGVSRAPIRQALKDLSDNGFVYRKQGKGTFPVPGRRIDRSASTKPGELFQQLQSQGLNATTKVVGLSRVIPTAHIQNKLQLEQTHEVLHFVRIIYVDSQPISHSTIYLNAPEEFSPTVEELEQAPSAFQLLERDFGIALDHYDNEAWATAATAEQAKNLDIPVGSPVLAIETTFITKGGNPTGFRLALHGSDKFKYHFSASN</sequence>
<evidence type="ECO:0000256" key="1">
    <source>
        <dbReference type="ARBA" id="ARBA00023015"/>
    </source>
</evidence>
<dbReference type="InterPro" id="IPR050679">
    <property type="entry name" value="Bact_HTH_transcr_reg"/>
</dbReference>
<dbReference type="GO" id="GO:0003677">
    <property type="term" value="F:DNA binding"/>
    <property type="evidence" value="ECO:0007669"/>
    <property type="project" value="UniProtKB-KW"/>
</dbReference>
<dbReference type="SUPFAM" id="SSF46785">
    <property type="entry name" value="Winged helix' DNA-binding domain"/>
    <property type="match status" value="1"/>
</dbReference>
<dbReference type="GO" id="GO:0045892">
    <property type="term" value="P:negative regulation of DNA-templated transcription"/>
    <property type="evidence" value="ECO:0007669"/>
    <property type="project" value="TreeGrafter"/>
</dbReference>
<dbReference type="CDD" id="cd07377">
    <property type="entry name" value="WHTH_GntR"/>
    <property type="match status" value="1"/>
</dbReference>
<dbReference type="Pfam" id="PF00392">
    <property type="entry name" value="GntR"/>
    <property type="match status" value="1"/>
</dbReference>
<evidence type="ECO:0000256" key="2">
    <source>
        <dbReference type="ARBA" id="ARBA00023125"/>
    </source>
</evidence>
<dbReference type="GO" id="GO:0003700">
    <property type="term" value="F:DNA-binding transcription factor activity"/>
    <property type="evidence" value="ECO:0007669"/>
    <property type="project" value="InterPro"/>
</dbReference>
<dbReference type="PANTHER" id="PTHR44846">
    <property type="entry name" value="MANNOSYL-D-GLYCERATE TRANSPORT/METABOLISM SYSTEM REPRESSOR MNGR-RELATED"/>
    <property type="match status" value="1"/>
</dbReference>
<proteinExistence type="predicted"/>
<dbReference type="Gene3D" id="1.10.10.10">
    <property type="entry name" value="Winged helix-like DNA-binding domain superfamily/Winged helix DNA-binding domain"/>
    <property type="match status" value="1"/>
</dbReference>
<dbReference type="Pfam" id="PF07702">
    <property type="entry name" value="UTRA"/>
    <property type="match status" value="1"/>
</dbReference>
<dbReference type="InterPro" id="IPR036390">
    <property type="entry name" value="WH_DNA-bd_sf"/>
</dbReference>
<dbReference type="Gene3D" id="3.40.1410.10">
    <property type="entry name" value="Chorismate lyase-like"/>
    <property type="match status" value="1"/>
</dbReference>
<dbReference type="PANTHER" id="PTHR44846:SF1">
    <property type="entry name" value="MANNOSYL-D-GLYCERATE TRANSPORT_METABOLISM SYSTEM REPRESSOR MNGR-RELATED"/>
    <property type="match status" value="1"/>
</dbReference>
<feature type="domain" description="HTH gntR-type" evidence="4">
    <location>
        <begin position="14"/>
        <end position="81"/>
    </location>
</feature>